<dbReference type="NCBIfam" id="TIGR03361">
    <property type="entry name" value="VI_Rhs_Vgr"/>
    <property type="match status" value="1"/>
</dbReference>
<evidence type="ECO:0000259" key="3">
    <source>
        <dbReference type="Pfam" id="PF04717"/>
    </source>
</evidence>
<feature type="compositionally biased region" description="Polar residues" evidence="2">
    <location>
        <begin position="452"/>
        <end position="474"/>
    </location>
</feature>
<reference evidence="6" key="1">
    <citation type="submission" date="2016-02" db="EMBL/GenBank/DDBJ databases">
        <authorList>
            <person name="Rodrigo-Torres Lidia"/>
            <person name="Arahal R.David."/>
        </authorList>
    </citation>
    <scope>NUCLEOTIDE SEQUENCE [LARGE SCALE GENOMIC DNA]</scope>
    <source>
        <strain evidence="6">CECT 9029</strain>
    </source>
</reference>
<dbReference type="STRING" id="1796497.GCE9029_00755"/>
<dbReference type="Pfam" id="PF22178">
    <property type="entry name" value="Gp5_trimer_C"/>
    <property type="match status" value="1"/>
</dbReference>
<accession>A0A128EUM3</accession>
<dbReference type="Gene3D" id="2.30.110.50">
    <property type="match status" value="1"/>
</dbReference>
<dbReference type="InterPro" id="IPR054030">
    <property type="entry name" value="Gp5_Vgr_C"/>
</dbReference>
<dbReference type="NCBIfam" id="TIGR01646">
    <property type="entry name" value="vgr_GE"/>
    <property type="match status" value="1"/>
</dbReference>
<dbReference type="Pfam" id="PF05954">
    <property type="entry name" value="Phage_GPD"/>
    <property type="match status" value="1"/>
</dbReference>
<dbReference type="Pfam" id="PF04717">
    <property type="entry name" value="Phage_base_V"/>
    <property type="match status" value="1"/>
</dbReference>
<feature type="domain" description="Gp5/Type VI secretion system Vgr C-terminal trimerisation" evidence="4">
    <location>
        <begin position="459"/>
        <end position="570"/>
    </location>
</feature>
<dbReference type="InterPro" id="IPR017847">
    <property type="entry name" value="T6SS_RhsGE_Vgr_subset"/>
</dbReference>
<dbReference type="SUPFAM" id="SSF69349">
    <property type="entry name" value="Phage fibre proteins"/>
    <property type="match status" value="1"/>
</dbReference>
<organism evidence="5 6">
    <name type="scientific">Grimontia celer</name>
    <dbReference type="NCBI Taxonomy" id="1796497"/>
    <lineage>
        <taxon>Bacteria</taxon>
        <taxon>Pseudomonadati</taxon>
        <taxon>Pseudomonadota</taxon>
        <taxon>Gammaproteobacteria</taxon>
        <taxon>Vibrionales</taxon>
        <taxon>Vibrionaceae</taxon>
        <taxon>Grimontia</taxon>
    </lineage>
</organism>
<dbReference type="Proteomes" id="UP000071641">
    <property type="component" value="Unassembled WGS sequence"/>
</dbReference>
<comment type="similarity">
    <text evidence="1">Belongs to the VgrG protein family.</text>
</comment>
<dbReference type="Gene3D" id="3.55.50.10">
    <property type="entry name" value="Baseplate protein-like domains"/>
    <property type="match status" value="1"/>
</dbReference>
<proteinExistence type="inferred from homology"/>
<dbReference type="OrthoDB" id="9762420at2"/>
<feature type="domain" description="Gp5/Type VI secretion system Vgr protein OB-fold" evidence="3">
    <location>
        <begin position="377"/>
        <end position="445"/>
    </location>
</feature>
<dbReference type="AlphaFoldDB" id="A0A128EUM3"/>
<evidence type="ECO:0000313" key="6">
    <source>
        <dbReference type="Proteomes" id="UP000071641"/>
    </source>
</evidence>
<dbReference type="Gene3D" id="2.40.50.230">
    <property type="entry name" value="Gp5 N-terminal domain"/>
    <property type="match status" value="1"/>
</dbReference>
<name>A0A128EUM3_9GAMM</name>
<evidence type="ECO:0000256" key="2">
    <source>
        <dbReference type="SAM" id="MobiDB-lite"/>
    </source>
</evidence>
<dbReference type="EMBL" id="FIZX01000001">
    <property type="protein sequence ID" value="CZF78299.1"/>
    <property type="molecule type" value="Genomic_DNA"/>
</dbReference>
<protein>
    <submittedName>
        <fullName evidence="5">Phage-related baseplate assembly protein</fullName>
    </submittedName>
</protein>
<gene>
    <name evidence="5" type="ORF">GCE9029_00755</name>
</gene>
<evidence type="ECO:0000259" key="4">
    <source>
        <dbReference type="Pfam" id="PF22178"/>
    </source>
</evidence>
<dbReference type="InterPro" id="IPR006533">
    <property type="entry name" value="T6SS_Vgr_RhsGE"/>
</dbReference>
<dbReference type="SUPFAM" id="SSF69279">
    <property type="entry name" value="Phage tail proteins"/>
    <property type="match status" value="2"/>
</dbReference>
<dbReference type="InterPro" id="IPR037026">
    <property type="entry name" value="Vgr_OB-fold_dom_sf"/>
</dbReference>
<keyword evidence="6" id="KW-1185">Reference proteome</keyword>
<feature type="region of interest" description="Disordered" evidence="2">
    <location>
        <begin position="451"/>
        <end position="478"/>
    </location>
</feature>
<dbReference type="RefSeq" id="WP_062661088.1">
    <property type="nucleotide sequence ID" value="NZ_FIZX01000001.1"/>
</dbReference>
<dbReference type="SUPFAM" id="SSF69255">
    <property type="entry name" value="gp5 N-terminal domain-like"/>
    <property type="match status" value="1"/>
</dbReference>
<sequence length="662" mass="71043">MGTSYETSVRPITGKIDGKGPYIVTDLNMDAQLSGFCQLRASIVSEDEISEKSLGKTTLFEVTTPAEELKLSGLLTGISFQSYSEEKELYYYTVEAKDPLSLLAFRHNRKIFQNMSTKQVIESVFSSAGIKSYVKISVSGSGTTHEYCTQADETDLAFVQRLLSFEGWHHHFDHSGTTPSVVIGDTNQAFKAITNSTLTFQSSYPEPSRELKTWQTNTTVNASSLTLGDHSESIAEAISSGAQKSSSTASVSTLTEYRYGQGFSDKSAIRDGAKRQMEANDATKVTSKGSSKAAPLNVGGKFTLSGHPVTSYNQEYVVVSISSRFSGGESGRQFESSNSFSCIPSKTNYRPTYIDKPRIYSVQTATVSGPSSEEIYKDKSGQVKVQFHWDVDGKSDENASCWLPVVQGAASNGFGIQFIPRIGDEVLVSYIEGDPDRPVVSGSIYNAKNVPPYSSATQSGIKTRSTPKGSSKNGNELRFEDAKDKEQVFLHAEKDMMVEVLNDAKRTVTGKESLAVEKTIDISSKEAFTSKTEDKYSVDSKADMALSSDKNVKVDAGSNAEISASSKVSVDGQTIEISGKTKITLSVGACKLEISNSGIKLDAPQISINGSGKAELKGAMVTVEGSGKADIKGAMVSINGSAMAEVKGGAMVQIQGAIAKVN</sequence>
<dbReference type="InterPro" id="IPR006531">
    <property type="entry name" value="Gp5/Vgr_OB"/>
</dbReference>
<dbReference type="Gene3D" id="4.10.220.110">
    <property type="match status" value="1"/>
</dbReference>
<evidence type="ECO:0000256" key="1">
    <source>
        <dbReference type="ARBA" id="ARBA00005558"/>
    </source>
</evidence>
<evidence type="ECO:0000313" key="5">
    <source>
        <dbReference type="EMBL" id="CZF78299.1"/>
    </source>
</evidence>